<comment type="caution">
    <text evidence="4">The sequence shown here is derived from an EMBL/GenBank/DDBJ whole genome shotgun (WGS) entry which is preliminary data.</text>
</comment>
<keyword evidence="3" id="KW-0732">Signal</keyword>
<feature type="compositionally biased region" description="Gly residues" evidence="1">
    <location>
        <begin position="594"/>
        <end position="604"/>
    </location>
</feature>
<keyword evidence="2" id="KW-1133">Transmembrane helix</keyword>
<name>A0ABW0ZE71_9ACTN</name>
<evidence type="ECO:0000313" key="5">
    <source>
        <dbReference type="Proteomes" id="UP001596083"/>
    </source>
</evidence>
<keyword evidence="2" id="KW-0812">Transmembrane</keyword>
<proteinExistence type="predicted"/>
<evidence type="ECO:0000256" key="1">
    <source>
        <dbReference type="SAM" id="MobiDB-lite"/>
    </source>
</evidence>
<feature type="transmembrane region" description="Helical" evidence="2">
    <location>
        <begin position="354"/>
        <end position="371"/>
    </location>
</feature>
<feature type="compositionally biased region" description="Pro residues" evidence="1">
    <location>
        <begin position="520"/>
        <end position="533"/>
    </location>
</feature>
<organism evidence="4 5">
    <name type="scientific">Streptomyces gamaensis</name>
    <dbReference type="NCBI Taxonomy" id="1763542"/>
    <lineage>
        <taxon>Bacteria</taxon>
        <taxon>Bacillati</taxon>
        <taxon>Actinomycetota</taxon>
        <taxon>Actinomycetes</taxon>
        <taxon>Kitasatosporales</taxon>
        <taxon>Streptomycetaceae</taxon>
        <taxon>Streptomyces</taxon>
    </lineage>
</organism>
<feature type="transmembrane region" description="Helical" evidence="2">
    <location>
        <begin position="203"/>
        <end position="222"/>
    </location>
</feature>
<dbReference type="EMBL" id="JBHSPB010000037">
    <property type="protein sequence ID" value="MFC5724870.1"/>
    <property type="molecule type" value="Genomic_DNA"/>
</dbReference>
<feature type="region of interest" description="Disordered" evidence="1">
    <location>
        <begin position="489"/>
        <end position="604"/>
    </location>
</feature>
<keyword evidence="5" id="KW-1185">Reference proteome</keyword>
<reference evidence="5" key="1">
    <citation type="journal article" date="2019" name="Int. J. Syst. Evol. Microbiol.">
        <title>The Global Catalogue of Microorganisms (GCM) 10K type strain sequencing project: providing services to taxonomists for standard genome sequencing and annotation.</title>
        <authorList>
            <consortium name="The Broad Institute Genomics Platform"/>
            <consortium name="The Broad Institute Genome Sequencing Center for Infectious Disease"/>
            <person name="Wu L."/>
            <person name="Ma J."/>
        </authorList>
    </citation>
    <scope>NUCLEOTIDE SEQUENCE [LARGE SCALE GENOMIC DNA]</scope>
    <source>
        <strain evidence="5">CGMCC 4.7304</strain>
    </source>
</reference>
<feature type="transmembrane region" description="Helical" evidence="2">
    <location>
        <begin position="257"/>
        <end position="285"/>
    </location>
</feature>
<accession>A0ABW0ZE71</accession>
<feature type="signal peptide" evidence="3">
    <location>
        <begin position="1"/>
        <end position="30"/>
    </location>
</feature>
<feature type="transmembrane region" description="Helical" evidence="2">
    <location>
        <begin position="173"/>
        <end position="191"/>
    </location>
</feature>
<evidence type="ECO:0008006" key="6">
    <source>
        <dbReference type="Google" id="ProtNLM"/>
    </source>
</evidence>
<evidence type="ECO:0000256" key="2">
    <source>
        <dbReference type="SAM" id="Phobius"/>
    </source>
</evidence>
<protein>
    <recommendedName>
        <fullName evidence="6">Type IV secretion system protein</fullName>
    </recommendedName>
</protein>
<evidence type="ECO:0000313" key="4">
    <source>
        <dbReference type="EMBL" id="MFC5724870.1"/>
    </source>
</evidence>
<feature type="transmembrane region" description="Helical" evidence="2">
    <location>
        <begin position="292"/>
        <end position="310"/>
    </location>
</feature>
<evidence type="ECO:0000256" key="3">
    <source>
        <dbReference type="SAM" id="SignalP"/>
    </source>
</evidence>
<gene>
    <name evidence="4" type="ORF">ACFP1Z_32455</name>
</gene>
<feature type="transmembrane region" description="Helical" evidence="2">
    <location>
        <begin position="383"/>
        <end position="404"/>
    </location>
</feature>
<sequence length="604" mass="60855">MRTRSSRRWHHLFLALLVALLCISAPPALADDPGNADKALVDCSKEENPKKACFDLFRQECKAGEDKVKDTPGCKAFAEKSLLKKDKSSLGEKVCKGNDATYCEAVRKGSEVTRKVDDATTHPAETLASAAFDAVSGKFGDAATKILNDLTDVFTKVAIVDLHNDGLLTVYEMTWGLSSVVALLLLIWQFAKVAATGQAVSAATAVIGLAKWALVSMASFAVTQTSVGAAHEVSVWLIDAYKGGAGEKAFKESLNSAFAFTGLANTALVLLLAIVAALVSLVLWGELLLRQAAIQVLVACMPIVGAGGIMEATKEWWPKARNALIALILIEPVIVLILVIGFSVTGSGKDLKSVLVGLVTLLLAAVAWPTLAKFMTFTTVGSGGALAGGLLGAAGGTAASMFAYGGGMPSGAGAVGGGRAFTRAVEAENDGAVAQDGAAGRARGTGGGGGGGLAGGLGKLGAAAMALQVAKAGKELAEGSMESMAAHADLGHGKDMGGQVSIPPRYGTGSGPGEGFDGASPPPPAPSGGPDAPPDIGTVPAPVSAGAAEPPPAAAPAGTGGSAGWGEERADEGLVSEIDLRWPSSPAEPPPVTRGGGEENGGTQ</sequence>
<keyword evidence="2" id="KW-0472">Membrane</keyword>
<dbReference type="RefSeq" id="WP_390321452.1">
    <property type="nucleotide sequence ID" value="NZ_JBHSPB010000037.1"/>
</dbReference>
<feature type="chain" id="PRO_5045889231" description="Type IV secretion system protein" evidence="3">
    <location>
        <begin position="31"/>
        <end position="604"/>
    </location>
</feature>
<feature type="transmembrane region" description="Helical" evidence="2">
    <location>
        <begin position="322"/>
        <end position="342"/>
    </location>
</feature>
<dbReference type="Proteomes" id="UP001596083">
    <property type="component" value="Unassembled WGS sequence"/>
</dbReference>